<reference evidence="3" key="1">
    <citation type="journal article" date="2023" name="Int. J. Syst. Evol. Microbiol.">
        <title>Claveliimonas bilis gen. nov., sp. nov., deoxycholic acid-producing bacteria isolated from human faeces, and reclassification of Sellimonas monacensis Zenner et al. 2021 as Claveliimonas monacensis comb. nov.</title>
        <authorList>
            <person name="Hisatomi A."/>
            <person name="Kastawa N.W.E.P.G."/>
            <person name="Song I."/>
            <person name="Ohkuma M."/>
            <person name="Fukiya S."/>
            <person name="Sakamoto M."/>
        </authorList>
    </citation>
    <scope>NUCLEOTIDE SEQUENCE [LARGE SCALE GENOMIC DNA]</scope>
    <source>
        <strain evidence="3">12BBH14</strain>
    </source>
</reference>
<dbReference type="EMBL" id="AP027742">
    <property type="protein sequence ID" value="BDZ76168.1"/>
    <property type="molecule type" value="Genomic_DNA"/>
</dbReference>
<name>A0ABN6YSV7_9FIRM</name>
<proteinExistence type="predicted"/>
<dbReference type="Pfam" id="PF13472">
    <property type="entry name" value="Lipase_GDSL_2"/>
    <property type="match status" value="1"/>
</dbReference>
<dbReference type="RefSeq" id="WP_316266096.1">
    <property type="nucleotide sequence ID" value="NZ_AP027742.1"/>
</dbReference>
<protein>
    <submittedName>
        <fullName evidence="2">Lipase</fullName>
    </submittedName>
</protein>
<feature type="domain" description="SGNH hydrolase-type esterase" evidence="1">
    <location>
        <begin position="6"/>
        <end position="187"/>
    </location>
</feature>
<dbReference type="SUPFAM" id="SSF52266">
    <property type="entry name" value="SGNH hydrolase"/>
    <property type="match status" value="1"/>
</dbReference>
<dbReference type="Proteomes" id="UP001305815">
    <property type="component" value="Chromosome"/>
</dbReference>
<dbReference type="InterPro" id="IPR036514">
    <property type="entry name" value="SGNH_hydro_sf"/>
</dbReference>
<dbReference type="PANTHER" id="PTHR30383:SF5">
    <property type="entry name" value="SGNH HYDROLASE-TYPE ESTERASE DOMAIN-CONTAINING PROTEIN"/>
    <property type="match status" value="1"/>
</dbReference>
<evidence type="ECO:0000313" key="2">
    <source>
        <dbReference type="EMBL" id="BDZ76168.1"/>
    </source>
</evidence>
<evidence type="ECO:0000259" key="1">
    <source>
        <dbReference type="Pfam" id="PF13472"/>
    </source>
</evidence>
<dbReference type="InterPro" id="IPR051532">
    <property type="entry name" value="Ester_Hydrolysis_Enzymes"/>
</dbReference>
<dbReference type="InterPro" id="IPR013830">
    <property type="entry name" value="SGNH_hydro"/>
</dbReference>
<accession>A0ABN6YSV7</accession>
<dbReference type="Gene3D" id="3.40.50.1110">
    <property type="entry name" value="SGNH hydrolase"/>
    <property type="match status" value="1"/>
</dbReference>
<keyword evidence="3" id="KW-1185">Reference proteome</keyword>
<sequence>MNNIIFLGDSITDAFHNMDGANSLGRGYVRRIADRLYDDGYKGEIRNAGHDGFTTARVLRMLEYDCLRHQPDLVSVLVGCNDAGICMNTGKTLKEQGFQQNYEELLRRLTYETKASVVCMGPFIFPFPEEYANWIPTIREAENIERRAAEKYGAVFLPLHDRLNEVAREIGYYAVTTDGIHLTERGAHIVADEWIHCIDFLPCQPHG</sequence>
<dbReference type="PANTHER" id="PTHR30383">
    <property type="entry name" value="THIOESTERASE 1/PROTEASE 1/LYSOPHOSPHOLIPASE L1"/>
    <property type="match status" value="1"/>
</dbReference>
<gene>
    <name evidence="2" type="ORF">Lac1_03510</name>
</gene>
<evidence type="ECO:0000313" key="3">
    <source>
        <dbReference type="Proteomes" id="UP001305815"/>
    </source>
</evidence>
<organism evidence="2 3">
    <name type="scientific">Claveliimonas bilis</name>
    <dbReference type="NCBI Taxonomy" id="3028070"/>
    <lineage>
        <taxon>Bacteria</taxon>
        <taxon>Bacillati</taxon>
        <taxon>Bacillota</taxon>
        <taxon>Clostridia</taxon>
        <taxon>Lachnospirales</taxon>
        <taxon>Lachnospiraceae</taxon>
        <taxon>Claveliimonas</taxon>
    </lineage>
</organism>